<dbReference type="Pfam" id="PF26138">
    <property type="entry name" value="DUF8040"/>
    <property type="match status" value="1"/>
</dbReference>
<protein>
    <recommendedName>
        <fullName evidence="12">Transposase</fullName>
    </recommendedName>
</protein>
<evidence type="ECO:0000256" key="5">
    <source>
        <dbReference type="ARBA" id="ARBA00022723"/>
    </source>
</evidence>
<dbReference type="PANTHER" id="PTHR22930">
    <property type="match status" value="1"/>
</dbReference>
<evidence type="ECO:0000313" key="11">
    <source>
        <dbReference type="Proteomes" id="UP001172457"/>
    </source>
</evidence>
<dbReference type="GO" id="GO:0016787">
    <property type="term" value="F:hydrolase activity"/>
    <property type="evidence" value="ECO:0007669"/>
    <property type="project" value="UniProtKB-KW"/>
</dbReference>
<comment type="subcellular location">
    <subcellularLocation>
        <location evidence="2">Nucleus</location>
    </subcellularLocation>
</comment>
<evidence type="ECO:0000256" key="3">
    <source>
        <dbReference type="ARBA" id="ARBA00006958"/>
    </source>
</evidence>
<organism evidence="10 11">
    <name type="scientific">Centaurea solstitialis</name>
    <name type="common">yellow star-thistle</name>
    <dbReference type="NCBI Taxonomy" id="347529"/>
    <lineage>
        <taxon>Eukaryota</taxon>
        <taxon>Viridiplantae</taxon>
        <taxon>Streptophyta</taxon>
        <taxon>Embryophyta</taxon>
        <taxon>Tracheophyta</taxon>
        <taxon>Spermatophyta</taxon>
        <taxon>Magnoliopsida</taxon>
        <taxon>eudicotyledons</taxon>
        <taxon>Gunneridae</taxon>
        <taxon>Pentapetalae</taxon>
        <taxon>asterids</taxon>
        <taxon>campanulids</taxon>
        <taxon>Asterales</taxon>
        <taxon>Asteraceae</taxon>
        <taxon>Carduoideae</taxon>
        <taxon>Cardueae</taxon>
        <taxon>Centaureinae</taxon>
        <taxon>Centaurea</taxon>
    </lineage>
</organism>
<evidence type="ECO:0000256" key="4">
    <source>
        <dbReference type="ARBA" id="ARBA00022722"/>
    </source>
</evidence>
<proteinExistence type="inferred from homology"/>
<name>A0AA38WV31_9ASTR</name>
<keyword evidence="7" id="KW-0539">Nucleus</keyword>
<evidence type="ECO:0000313" key="10">
    <source>
        <dbReference type="EMBL" id="KAJ9567079.1"/>
    </source>
</evidence>
<comment type="similarity">
    <text evidence="3">Belongs to the HARBI1 family.</text>
</comment>
<keyword evidence="11" id="KW-1185">Reference proteome</keyword>
<dbReference type="InterPro" id="IPR045249">
    <property type="entry name" value="HARBI1-like"/>
</dbReference>
<evidence type="ECO:0000259" key="9">
    <source>
        <dbReference type="Pfam" id="PF26138"/>
    </source>
</evidence>
<dbReference type="InterPro" id="IPR027806">
    <property type="entry name" value="HARBI1_dom"/>
</dbReference>
<keyword evidence="4" id="KW-0540">Nuclease</keyword>
<dbReference type="GO" id="GO:0005634">
    <property type="term" value="C:nucleus"/>
    <property type="evidence" value="ECO:0007669"/>
    <property type="project" value="UniProtKB-SubCell"/>
</dbReference>
<evidence type="ECO:0000259" key="8">
    <source>
        <dbReference type="Pfam" id="PF13359"/>
    </source>
</evidence>
<dbReference type="EMBL" id="JARYMX010000001">
    <property type="protein sequence ID" value="KAJ9567079.1"/>
    <property type="molecule type" value="Genomic_DNA"/>
</dbReference>
<dbReference type="Pfam" id="PF13359">
    <property type="entry name" value="DDE_Tnp_4"/>
    <property type="match status" value="1"/>
</dbReference>
<dbReference type="GO" id="GO:0004518">
    <property type="term" value="F:nuclease activity"/>
    <property type="evidence" value="ECO:0007669"/>
    <property type="project" value="UniProtKB-KW"/>
</dbReference>
<evidence type="ECO:0000256" key="2">
    <source>
        <dbReference type="ARBA" id="ARBA00004123"/>
    </source>
</evidence>
<comment type="cofactor">
    <cofactor evidence="1">
        <name>a divalent metal cation</name>
        <dbReference type="ChEBI" id="CHEBI:60240"/>
    </cofactor>
</comment>
<sequence>MLETYEGLRTNRFISIEEQVAIFLHIIAHNVKNRVMICRFHRSGDTISRDVSRVCNAIIRLHPKLLKKTEPVPDNSTDQRWKWFKNFLGALDGTYIKCKVPFEDKPKYRTRKNEIATNVLGGCSQDMQFIYVLPGWEGSAADSRVLRDALLRPHGLKVPRPGYYLVDAGYTNGEGFLAPYRGQRYHLNDWRGGHQPTTPKEFFNMKNSSARNRGVRGAVRCGLEPNPQTKPHMRFRHFLKPQTKPRMPQTAKCGVVRCGAARWGILRDNSYYPIDSKVRIIMACCLLHNFLMREMPIDPFDNEDEVDEGTGDLVGEDEDNINVVDSGKDPTIVIKSIGDEDIDSAEIKNLEEITKFVANVDREALKFGIGKNVFKNRDDSQESD</sequence>
<evidence type="ECO:0000256" key="6">
    <source>
        <dbReference type="ARBA" id="ARBA00022801"/>
    </source>
</evidence>
<dbReference type="Proteomes" id="UP001172457">
    <property type="component" value="Chromosome 1"/>
</dbReference>
<dbReference type="GO" id="GO:0046872">
    <property type="term" value="F:metal ion binding"/>
    <property type="evidence" value="ECO:0007669"/>
    <property type="project" value="UniProtKB-KW"/>
</dbReference>
<dbReference type="InterPro" id="IPR058353">
    <property type="entry name" value="DUF8040"/>
</dbReference>
<evidence type="ECO:0000256" key="1">
    <source>
        <dbReference type="ARBA" id="ARBA00001968"/>
    </source>
</evidence>
<keyword evidence="5" id="KW-0479">Metal-binding</keyword>
<gene>
    <name evidence="10" type="ORF">OSB04_003045</name>
</gene>
<reference evidence="10" key="1">
    <citation type="submission" date="2023-03" db="EMBL/GenBank/DDBJ databases">
        <title>Chromosome-scale reference genome and RAD-based genetic map of yellow starthistle (Centaurea solstitialis) reveal putative structural variation and QTLs associated with invader traits.</title>
        <authorList>
            <person name="Reatini B."/>
            <person name="Cang F.A."/>
            <person name="Jiang Q."/>
            <person name="Mckibben M.T.W."/>
            <person name="Barker M.S."/>
            <person name="Rieseberg L.H."/>
            <person name="Dlugosch K.M."/>
        </authorList>
    </citation>
    <scope>NUCLEOTIDE SEQUENCE</scope>
    <source>
        <strain evidence="10">CAN-66</strain>
        <tissue evidence="10">Leaf</tissue>
    </source>
</reference>
<evidence type="ECO:0000256" key="7">
    <source>
        <dbReference type="ARBA" id="ARBA00023242"/>
    </source>
</evidence>
<accession>A0AA38WV31</accession>
<dbReference type="AlphaFoldDB" id="A0AA38WV31"/>
<feature type="domain" description="DDE Tnp4" evidence="8">
    <location>
        <begin position="91"/>
        <end position="211"/>
    </location>
</feature>
<comment type="caution">
    <text evidence="10">The sequence shown here is derived from an EMBL/GenBank/DDBJ whole genome shotgun (WGS) entry which is preliminary data.</text>
</comment>
<dbReference type="PANTHER" id="PTHR22930:SF293">
    <property type="entry name" value="PROTEIN ALP1-LIKE"/>
    <property type="match status" value="1"/>
</dbReference>
<evidence type="ECO:0008006" key="12">
    <source>
        <dbReference type="Google" id="ProtNLM"/>
    </source>
</evidence>
<feature type="domain" description="DUF8040" evidence="9">
    <location>
        <begin position="2"/>
        <end position="59"/>
    </location>
</feature>
<keyword evidence="6" id="KW-0378">Hydrolase</keyword>